<protein>
    <recommendedName>
        <fullName evidence="2">Acetyltransferase</fullName>
    </recommendedName>
</protein>
<dbReference type="InterPro" id="IPR011004">
    <property type="entry name" value="Trimer_LpxA-like_sf"/>
</dbReference>
<sequence length="193" mass="21220">MLSKVKQSGQVEIVSTGKNFQIGDNVKFSGFNDQKLKLIIGDDVRIEDDVRIVVGGTVILSDNVTLHNHVTIHGGGGDCSIGARTWIAQYTALDATGGLEIGEDCCIGFNCQIWSHVCRVPYLENMRFYKYVKTVIKDRVWLQGGLITINPGVVLGEDCVIFSQSVVNHDTLPKKVYGGIPAKLIKKFDSSYK</sequence>
<proteinExistence type="predicted"/>
<dbReference type="PANTHER" id="PTHR23416:SF78">
    <property type="entry name" value="LIPOPOLYSACCHARIDE BIOSYNTHESIS O-ACETYL TRANSFERASE WBBJ-RELATED"/>
    <property type="match status" value="1"/>
</dbReference>
<evidence type="ECO:0008006" key="2">
    <source>
        <dbReference type="Google" id="ProtNLM"/>
    </source>
</evidence>
<reference evidence="1" key="1">
    <citation type="journal article" date="2015" name="Nature">
        <title>Complex archaea that bridge the gap between prokaryotes and eukaryotes.</title>
        <authorList>
            <person name="Spang A."/>
            <person name="Saw J.H."/>
            <person name="Jorgensen S.L."/>
            <person name="Zaremba-Niedzwiedzka K."/>
            <person name="Martijn J."/>
            <person name="Lind A.E."/>
            <person name="van Eijk R."/>
            <person name="Schleper C."/>
            <person name="Guy L."/>
            <person name="Ettema T.J."/>
        </authorList>
    </citation>
    <scope>NUCLEOTIDE SEQUENCE</scope>
</reference>
<dbReference type="Gene3D" id="2.160.10.10">
    <property type="entry name" value="Hexapeptide repeat proteins"/>
    <property type="match status" value="2"/>
</dbReference>
<dbReference type="EMBL" id="LAZR01049724">
    <property type="protein sequence ID" value="KKK88966.1"/>
    <property type="molecule type" value="Genomic_DNA"/>
</dbReference>
<dbReference type="InterPro" id="IPR051159">
    <property type="entry name" value="Hexapeptide_acetyltransf"/>
</dbReference>
<comment type="caution">
    <text evidence="1">The sequence shown here is derived from an EMBL/GenBank/DDBJ whole genome shotgun (WGS) entry which is preliminary data.</text>
</comment>
<dbReference type="SUPFAM" id="SSF51161">
    <property type="entry name" value="Trimeric LpxA-like enzymes"/>
    <property type="match status" value="1"/>
</dbReference>
<dbReference type="AlphaFoldDB" id="A0A0F9BX10"/>
<name>A0A0F9BX10_9ZZZZ</name>
<gene>
    <name evidence="1" type="ORF">LCGC14_2737840</name>
</gene>
<organism evidence="1">
    <name type="scientific">marine sediment metagenome</name>
    <dbReference type="NCBI Taxonomy" id="412755"/>
    <lineage>
        <taxon>unclassified sequences</taxon>
        <taxon>metagenomes</taxon>
        <taxon>ecological metagenomes</taxon>
    </lineage>
</organism>
<accession>A0A0F9BX10</accession>
<dbReference type="PANTHER" id="PTHR23416">
    <property type="entry name" value="SIALIC ACID SYNTHASE-RELATED"/>
    <property type="match status" value="1"/>
</dbReference>
<evidence type="ECO:0000313" key="1">
    <source>
        <dbReference type="EMBL" id="KKK88966.1"/>
    </source>
</evidence>